<keyword evidence="2" id="KW-1185">Reference proteome</keyword>
<organism evidence="1 2">
    <name type="scientific">Peronosclerospora sorghi</name>
    <dbReference type="NCBI Taxonomy" id="230839"/>
    <lineage>
        <taxon>Eukaryota</taxon>
        <taxon>Sar</taxon>
        <taxon>Stramenopiles</taxon>
        <taxon>Oomycota</taxon>
        <taxon>Peronosporomycetes</taxon>
        <taxon>Peronosporales</taxon>
        <taxon>Peronosporaceae</taxon>
        <taxon>Peronosclerospora</taxon>
    </lineage>
</organism>
<evidence type="ECO:0000313" key="1">
    <source>
        <dbReference type="EMBL" id="KAI9909576.1"/>
    </source>
</evidence>
<comment type="caution">
    <text evidence="1">The sequence shown here is derived from an EMBL/GenBank/DDBJ whole genome shotgun (WGS) entry which is preliminary data.</text>
</comment>
<protein>
    <submittedName>
        <fullName evidence="1">Uncharacterized protein</fullName>
    </submittedName>
</protein>
<dbReference type="Proteomes" id="UP001163321">
    <property type="component" value="Chromosome 7"/>
</dbReference>
<sequence>MSNPWARAMEDDYSAWCVKLCRPNDARQHAGWPCGLLIIPKTSVGHHSSSTGSAAKAYEHELPQNTFRHQKDSSFILPFASPCVMAAPPMELERTPLPQGASVCVTHTLPPRVLKKRRVRSKTHDGCCTDEMAMARTTSCSSEWRHLTAMHHIHSLLNRPEQEPIRTSRATASAHSDDTEAATPAACASSSSSLMFVLARPKLETSKSDGLATVLPSERRQVGQLRHEQVQTTTWGTPLRHAEELSKSEKVCSAHETWTEHYPENLERKNTRWSLSSDAPNDALEAHTVTSPSTAFSSSGIISEDALLPVAQCAKRQLQALSKHHKWTGRWKSLTWSKSKVESFESTSKAKDQYSIVVKMTLPCSLREIVGVFSTDKTAEFHRSMEAIFGDQYVYGVNVHTSDCASLDAKAEAALSSTLRASEPFSSARQARESSHVTMTPLHTATLKVNAITLMQKHHLVWKQRNMKFLDYLEEEIETRSVTRVMQTLDVQDNDPEHLPSVTMYPTSAGNHLDFHAKQQHQHEIDVHRDLQGIFAGYVIQEHLNEQFTRFFFYATHRRHQRGQKRIARSAVQLLRSMVKKVCLLETVILRRRLGRYLSFRFPVCPDEAAMATYCATCNIPFNMLRKKYFCTLCGHYTCRKCSEMHEVEKSIGMVEKHRVCVPCVRRVGYRAFNTCVSLTEINCKAEGDDYDPPIMDDLASNELEHVTLDLFKQSGDVTGSAHDSWNEEKKMQAFDAQREVERTAHLKHHLAVQRRRQQHLQLSIEDLSQWVPGPILDNPNTPKESISLLDSFRTSISSTSS</sequence>
<name>A0ACC0VVT9_9STRA</name>
<reference evidence="1 2" key="1">
    <citation type="journal article" date="2022" name="bioRxiv">
        <title>The genome of the oomycete Peronosclerospora sorghi, a cosmopolitan pathogen of maize and sorghum, is inflated with dispersed pseudogenes.</title>
        <authorList>
            <person name="Fletcher K."/>
            <person name="Martin F."/>
            <person name="Isakeit T."/>
            <person name="Cavanaugh K."/>
            <person name="Magill C."/>
            <person name="Michelmore R."/>
        </authorList>
    </citation>
    <scope>NUCLEOTIDE SEQUENCE [LARGE SCALE GENOMIC DNA]</scope>
    <source>
        <strain evidence="1">P6</strain>
    </source>
</reference>
<dbReference type="EMBL" id="CM047586">
    <property type="protein sequence ID" value="KAI9909576.1"/>
    <property type="molecule type" value="Genomic_DNA"/>
</dbReference>
<evidence type="ECO:0000313" key="2">
    <source>
        <dbReference type="Proteomes" id="UP001163321"/>
    </source>
</evidence>
<gene>
    <name evidence="1" type="ORF">PsorP6_015167</name>
</gene>
<accession>A0ACC0VVT9</accession>
<proteinExistence type="predicted"/>